<feature type="transmembrane region" description="Helical" evidence="2">
    <location>
        <begin position="305"/>
        <end position="329"/>
    </location>
</feature>
<feature type="transmembrane region" description="Helical" evidence="2">
    <location>
        <begin position="214"/>
        <end position="234"/>
    </location>
</feature>
<dbReference type="EMBL" id="AGSI01000018">
    <property type="protein sequence ID" value="EIE19559.1"/>
    <property type="molecule type" value="Genomic_DNA"/>
</dbReference>
<evidence type="ECO:0000256" key="1">
    <source>
        <dbReference type="SAM" id="MobiDB-lite"/>
    </source>
</evidence>
<name>I0YME0_COCSC</name>
<dbReference type="GeneID" id="17037531"/>
<proteinExistence type="predicted"/>
<dbReference type="OrthoDB" id="10637948at2759"/>
<accession>I0YME0</accession>
<protein>
    <submittedName>
        <fullName evidence="3">Uncharacterized protein</fullName>
    </submittedName>
</protein>
<evidence type="ECO:0000313" key="3">
    <source>
        <dbReference type="EMBL" id="EIE19559.1"/>
    </source>
</evidence>
<feature type="compositionally biased region" description="Basic residues" evidence="1">
    <location>
        <begin position="1"/>
        <end position="12"/>
    </location>
</feature>
<keyword evidence="2" id="KW-0812">Transmembrane</keyword>
<dbReference type="Proteomes" id="UP000007264">
    <property type="component" value="Unassembled WGS sequence"/>
</dbReference>
<organism evidence="3 4">
    <name type="scientific">Coccomyxa subellipsoidea (strain C-169)</name>
    <name type="common">Green microalga</name>
    <dbReference type="NCBI Taxonomy" id="574566"/>
    <lineage>
        <taxon>Eukaryota</taxon>
        <taxon>Viridiplantae</taxon>
        <taxon>Chlorophyta</taxon>
        <taxon>core chlorophytes</taxon>
        <taxon>Trebouxiophyceae</taxon>
        <taxon>Trebouxiophyceae incertae sedis</taxon>
        <taxon>Coccomyxaceae</taxon>
        <taxon>Coccomyxa</taxon>
        <taxon>Coccomyxa subellipsoidea</taxon>
    </lineage>
</organism>
<dbReference type="KEGG" id="csl:COCSUDRAFT_58307"/>
<feature type="region of interest" description="Disordered" evidence="1">
    <location>
        <begin position="1"/>
        <end position="43"/>
    </location>
</feature>
<dbReference type="AlphaFoldDB" id="I0YME0"/>
<gene>
    <name evidence="3" type="ORF">COCSUDRAFT_58307</name>
</gene>
<evidence type="ECO:0000313" key="4">
    <source>
        <dbReference type="Proteomes" id="UP000007264"/>
    </source>
</evidence>
<dbReference type="RefSeq" id="XP_005644103.1">
    <property type="nucleotide sequence ID" value="XM_005644046.1"/>
</dbReference>
<feature type="transmembrane region" description="Helical" evidence="2">
    <location>
        <begin position="268"/>
        <end position="285"/>
    </location>
</feature>
<evidence type="ECO:0000256" key="2">
    <source>
        <dbReference type="SAM" id="Phobius"/>
    </source>
</evidence>
<sequence>MSYCRAGRRRQSSWRAPAAISGGPAQRGNPRRTPRRIGGREPPQTRLIRTHSTIHPAAAMDAAAALAQRRLWYADSANCTGGSSRRSSGSRRLSAFKRPVAAGCGVKCCGRASGGEFLSDDLRCVHLSRSRAPPPQPPRRSTLHSVPSGSRRSTLSHSSSLAVQWLPYVHPSGQVIAVPAGAMSSATSAAAAADPRTERARDAMRLWKGATTWVALWLLLSVLTLLHAGALIAALYDVPIAKVCAVLFCWTGLLGTAVAMLAFMTTALSSLASLVHLFVLQLFTHDAHLPPCAPDQRVCAETYNLLLVLMVATVVMYGVHAAVSAVVACKAHYARQVLRSPTHQYPYG</sequence>
<reference evidence="3 4" key="1">
    <citation type="journal article" date="2012" name="Genome Biol.">
        <title>The genome of the polar eukaryotic microalga coccomyxa subellipsoidea reveals traits of cold adaptation.</title>
        <authorList>
            <person name="Blanc G."/>
            <person name="Agarkova I."/>
            <person name="Grimwood J."/>
            <person name="Kuo A."/>
            <person name="Brueggeman A."/>
            <person name="Dunigan D."/>
            <person name="Gurnon J."/>
            <person name="Ladunga I."/>
            <person name="Lindquist E."/>
            <person name="Lucas S."/>
            <person name="Pangilinan J."/>
            <person name="Proschold T."/>
            <person name="Salamov A."/>
            <person name="Schmutz J."/>
            <person name="Weeks D."/>
            <person name="Yamada T."/>
            <person name="Claverie J.M."/>
            <person name="Grigoriev I."/>
            <person name="Van Etten J."/>
            <person name="Lomsadze A."/>
            <person name="Borodovsky M."/>
        </authorList>
    </citation>
    <scope>NUCLEOTIDE SEQUENCE [LARGE SCALE GENOMIC DNA]</scope>
    <source>
        <strain evidence="3 4">C-169</strain>
    </source>
</reference>
<keyword evidence="2" id="KW-1133">Transmembrane helix</keyword>
<comment type="caution">
    <text evidence="3">The sequence shown here is derived from an EMBL/GenBank/DDBJ whole genome shotgun (WGS) entry which is preliminary data.</text>
</comment>
<feature type="region of interest" description="Disordered" evidence="1">
    <location>
        <begin position="128"/>
        <end position="154"/>
    </location>
</feature>
<keyword evidence="4" id="KW-1185">Reference proteome</keyword>
<keyword evidence="2" id="KW-0472">Membrane</keyword>
<feature type="transmembrane region" description="Helical" evidence="2">
    <location>
        <begin position="240"/>
        <end position="261"/>
    </location>
</feature>